<reference evidence="2 3" key="1">
    <citation type="submission" date="2014-04" db="EMBL/GenBank/DDBJ databases">
        <title>Evolutionary Origins and Diversification of the Mycorrhizal Mutualists.</title>
        <authorList>
            <consortium name="DOE Joint Genome Institute"/>
            <consortium name="Mycorrhizal Genomics Consortium"/>
            <person name="Kohler A."/>
            <person name="Kuo A."/>
            <person name="Nagy L.G."/>
            <person name="Floudas D."/>
            <person name="Copeland A."/>
            <person name="Barry K.W."/>
            <person name="Cichocki N."/>
            <person name="Veneault-Fourrey C."/>
            <person name="LaButti K."/>
            <person name="Lindquist E.A."/>
            <person name="Lipzen A."/>
            <person name="Lundell T."/>
            <person name="Morin E."/>
            <person name="Murat C."/>
            <person name="Riley R."/>
            <person name="Ohm R."/>
            <person name="Sun H."/>
            <person name="Tunlid A."/>
            <person name="Henrissat B."/>
            <person name="Grigoriev I.V."/>
            <person name="Hibbett D.S."/>
            <person name="Martin F."/>
        </authorList>
    </citation>
    <scope>NUCLEOTIDE SEQUENCE [LARGE SCALE GENOMIC DNA]</scope>
    <source>
        <strain evidence="2 3">Koide BX008</strain>
    </source>
</reference>
<dbReference type="Proteomes" id="UP000054549">
    <property type="component" value="Unassembled WGS sequence"/>
</dbReference>
<feature type="region of interest" description="Disordered" evidence="1">
    <location>
        <begin position="53"/>
        <end position="84"/>
    </location>
</feature>
<proteinExistence type="predicted"/>
<gene>
    <name evidence="2" type="ORF">M378DRAFT_157929</name>
</gene>
<dbReference type="AlphaFoldDB" id="A0A0C2XII1"/>
<evidence type="ECO:0000313" key="3">
    <source>
        <dbReference type="Proteomes" id="UP000054549"/>
    </source>
</evidence>
<keyword evidence="3" id="KW-1185">Reference proteome</keyword>
<dbReference type="HOGENOM" id="CLU_2526988_0_0_1"/>
<sequence length="84" mass="9467">MKLLEARTLDKRNQALNWPMSCKPLPAPANSQSMMLILDSIPKLRRMEPVPRSPFENILTSPSNSPRKISLNLEMDASTPLHSL</sequence>
<dbReference type="EMBL" id="KN818227">
    <property type="protein sequence ID" value="KIL68788.1"/>
    <property type="molecule type" value="Genomic_DNA"/>
</dbReference>
<dbReference type="InParanoid" id="A0A0C2XII1"/>
<feature type="compositionally biased region" description="Polar residues" evidence="1">
    <location>
        <begin position="58"/>
        <end position="67"/>
    </location>
</feature>
<evidence type="ECO:0000313" key="2">
    <source>
        <dbReference type="EMBL" id="KIL68788.1"/>
    </source>
</evidence>
<accession>A0A0C2XII1</accession>
<evidence type="ECO:0000256" key="1">
    <source>
        <dbReference type="SAM" id="MobiDB-lite"/>
    </source>
</evidence>
<name>A0A0C2XII1_AMAMK</name>
<organism evidence="2 3">
    <name type="scientific">Amanita muscaria (strain Koide BX008)</name>
    <dbReference type="NCBI Taxonomy" id="946122"/>
    <lineage>
        <taxon>Eukaryota</taxon>
        <taxon>Fungi</taxon>
        <taxon>Dikarya</taxon>
        <taxon>Basidiomycota</taxon>
        <taxon>Agaricomycotina</taxon>
        <taxon>Agaricomycetes</taxon>
        <taxon>Agaricomycetidae</taxon>
        <taxon>Agaricales</taxon>
        <taxon>Pluteineae</taxon>
        <taxon>Amanitaceae</taxon>
        <taxon>Amanita</taxon>
    </lineage>
</organism>
<protein>
    <submittedName>
        <fullName evidence="2">Uncharacterized protein</fullName>
    </submittedName>
</protein>